<proteinExistence type="predicted"/>
<keyword evidence="1" id="KW-0175">Coiled coil</keyword>
<evidence type="ECO:0000256" key="1">
    <source>
        <dbReference type="SAM" id="Coils"/>
    </source>
</evidence>
<dbReference type="Proteomes" id="UP000887561">
    <property type="component" value="Unplaced"/>
</dbReference>
<feature type="coiled-coil region" evidence="1">
    <location>
        <begin position="59"/>
        <end position="144"/>
    </location>
</feature>
<sequence>MDNPIEINEGIIIQQWEGYKRMHPEFQAKNKRKGKEIIYNRPNIHKTAQILVKSNAQILVDLKNDNKNQNELINIAKNRLSNCKEAMNEFEDYKNKFLEKENLRIFDEFDDGKIKRIEKFIKEIEQYNAYIEGYEDQLRDTINELNNCSSFVEGKGKKIEDTLDIFQQDPKLCELEALASEQLKEDWKRSRGLLLLY</sequence>
<organism evidence="2 3">
    <name type="scientific">Meloidogyne javanica</name>
    <name type="common">Root-knot nematode worm</name>
    <dbReference type="NCBI Taxonomy" id="6303"/>
    <lineage>
        <taxon>Eukaryota</taxon>
        <taxon>Metazoa</taxon>
        <taxon>Ecdysozoa</taxon>
        <taxon>Nematoda</taxon>
        <taxon>Chromadorea</taxon>
        <taxon>Rhabditida</taxon>
        <taxon>Tylenchina</taxon>
        <taxon>Tylenchomorpha</taxon>
        <taxon>Tylenchoidea</taxon>
        <taxon>Meloidogynidae</taxon>
        <taxon>Meloidogyninae</taxon>
        <taxon>Meloidogyne</taxon>
        <taxon>Meloidogyne incognita group</taxon>
    </lineage>
</organism>
<name>A0A915MD10_MELJA</name>
<evidence type="ECO:0000313" key="2">
    <source>
        <dbReference type="Proteomes" id="UP000887561"/>
    </source>
</evidence>
<accession>A0A915MD10</accession>
<dbReference type="AlphaFoldDB" id="A0A915MD10"/>
<evidence type="ECO:0000313" key="3">
    <source>
        <dbReference type="WBParaSite" id="scaffold34765_cov180.g21657"/>
    </source>
</evidence>
<protein>
    <submittedName>
        <fullName evidence="3">Uncharacterized protein</fullName>
    </submittedName>
</protein>
<dbReference type="WBParaSite" id="scaffold34765_cov180.g21657">
    <property type="protein sequence ID" value="scaffold34765_cov180.g21657"/>
    <property type="gene ID" value="scaffold34765_cov180.g21657"/>
</dbReference>
<reference evidence="3" key="1">
    <citation type="submission" date="2022-11" db="UniProtKB">
        <authorList>
            <consortium name="WormBaseParasite"/>
        </authorList>
    </citation>
    <scope>IDENTIFICATION</scope>
</reference>
<keyword evidence="2" id="KW-1185">Reference proteome</keyword>